<dbReference type="InterPro" id="IPR013120">
    <property type="entry name" value="FAR_NAD-bd"/>
</dbReference>
<comment type="catalytic activity">
    <reaction evidence="4">
        <text>a long-chain fatty acyl-CoA + 2 NADPH + 2 H(+) = a long-chain primary fatty alcohol + 2 NADP(+) + CoA</text>
        <dbReference type="Rhea" id="RHEA:52716"/>
        <dbReference type="ChEBI" id="CHEBI:15378"/>
        <dbReference type="ChEBI" id="CHEBI:57287"/>
        <dbReference type="ChEBI" id="CHEBI:57783"/>
        <dbReference type="ChEBI" id="CHEBI:58349"/>
        <dbReference type="ChEBI" id="CHEBI:77396"/>
        <dbReference type="ChEBI" id="CHEBI:83139"/>
        <dbReference type="EC" id="1.2.1.84"/>
    </reaction>
</comment>
<dbReference type="Pfam" id="PF07993">
    <property type="entry name" value="NAD_binding_4"/>
    <property type="match status" value="1"/>
</dbReference>
<evidence type="ECO:0000259" key="6">
    <source>
        <dbReference type="Pfam" id="PF07993"/>
    </source>
</evidence>
<dbReference type="CDD" id="cd09071">
    <property type="entry name" value="FAR_C"/>
    <property type="match status" value="1"/>
</dbReference>
<evidence type="ECO:0000256" key="4">
    <source>
        <dbReference type="RuleBase" id="RU363097"/>
    </source>
</evidence>
<dbReference type="GO" id="GO:0005777">
    <property type="term" value="C:peroxisome"/>
    <property type="evidence" value="ECO:0007669"/>
    <property type="project" value="TreeGrafter"/>
</dbReference>
<organism evidence="7 8">
    <name type="scientific">Anopheles arabiensis</name>
    <name type="common">Mosquito</name>
    <dbReference type="NCBI Taxonomy" id="7173"/>
    <lineage>
        <taxon>Eukaryota</taxon>
        <taxon>Metazoa</taxon>
        <taxon>Ecdysozoa</taxon>
        <taxon>Arthropoda</taxon>
        <taxon>Hexapoda</taxon>
        <taxon>Insecta</taxon>
        <taxon>Pterygota</taxon>
        <taxon>Neoptera</taxon>
        <taxon>Endopterygota</taxon>
        <taxon>Diptera</taxon>
        <taxon>Nematocera</taxon>
        <taxon>Culicoidea</taxon>
        <taxon>Culicidae</taxon>
        <taxon>Anophelinae</taxon>
        <taxon>Anopheles</taxon>
    </lineage>
</organism>
<keyword evidence="8" id="KW-1185">Reference proteome</keyword>
<keyword evidence="4" id="KW-0521">NADP</keyword>
<evidence type="ECO:0000256" key="2">
    <source>
        <dbReference type="ARBA" id="ARBA00022516"/>
    </source>
</evidence>
<dbReference type="InterPro" id="IPR026055">
    <property type="entry name" value="FAR"/>
</dbReference>
<dbReference type="EnsemblMetazoa" id="AARA008854-RA">
    <property type="protein sequence ID" value="AARA008854-PA"/>
    <property type="gene ID" value="AARA008854"/>
</dbReference>
<dbReference type="SUPFAM" id="SSF51735">
    <property type="entry name" value="NAD(P)-binding Rossmann-fold domains"/>
    <property type="match status" value="1"/>
</dbReference>
<dbReference type="GeneID" id="120904380"/>
<comment type="similarity">
    <text evidence="1 4">Belongs to the fatty acyl-CoA reductase family.</text>
</comment>
<keyword evidence="3 4" id="KW-0443">Lipid metabolism</keyword>
<sequence length="541" mass="61804">MAAKGNSAVRNAPELNRVLSFYRNSTILLTGGTGFLGKVLLEKILRCLGVRKVFLAVRIKDGRKPAERLQELLKDALFDRLRQDATVEQLLERVEPVEISLEAGDGLGLGMDETTETRLLQQTDIIFNVLASVKFNESIKNAVDTNVGGTRRVLQLARRMQRLKAVVHVSTLYSNCDRTHIRERVYDDTLLRPEAVLNLSKLLSADEMDGLQHCLLGSLPNTYTYSKKCAESLIQQHFSDLPVGIFRPPIVLSTYREPIAGWTDNLNGPAGLCLWTVKGYVRVIHGNGRKKANLVPVDYCVNALLVAGFDVADRSMARDPAQDSRSGWETVQPVPVYNYLYDRPNLTWGRYMGTVSMGFNGWIKRLCWPHSYTIVPNRALFRVLSLCCHTVPAWLLDFVRQLRGKRPLYRRMAAKTNRFLETMAYFGLREWQIANENVVRLRTLLTPTEASLFEFDLSTVDWDEYFQAYIPGIRRYYLGELPAARDRTNPAQPLAWNRSGSHTTRIQFLCRLLHRLMWVLICLKLGHRLYVRRNLFSILIA</sequence>
<dbReference type="FunFam" id="3.40.50.720:FF:000598">
    <property type="entry name" value="Fatty acyl-CoA reductase"/>
    <property type="match status" value="1"/>
</dbReference>
<dbReference type="GO" id="GO:0080019">
    <property type="term" value="F:alcohol-forming very long-chain fatty acyl-CoA reductase activity"/>
    <property type="evidence" value="ECO:0007669"/>
    <property type="project" value="InterPro"/>
</dbReference>
<proteinExistence type="inferred from homology"/>
<dbReference type="RefSeq" id="XP_040170239.1">
    <property type="nucleotide sequence ID" value="XM_040314305.1"/>
</dbReference>
<dbReference type="VEuPathDB" id="VectorBase:AARA21_000151"/>
<dbReference type="InterPro" id="IPR033640">
    <property type="entry name" value="FAR_C"/>
</dbReference>
<dbReference type="Pfam" id="PF03015">
    <property type="entry name" value="Sterile"/>
    <property type="match status" value="1"/>
</dbReference>
<keyword evidence="4" id="KW-0560">Oxidoreductase</keyword>
<comment type="function">
    <text evidence="4">Catalyzes the reduction of fatty acyl-CoA to fatty alcohols.</text>
</comment>
<dbReference type="Proteomes" id="UP000075840">
    <property type="component" value="Unassembled WGS sequence"/>
</dbReference>
<dbReference type="AlphaFoldDB" id="A0A182I5K2"/>
<dbReference type="PANTHER" id="PTHR11011">
    <property type="entry name" value="MALE STERILITY PROTEIN 2-RELATED"/>
    <property type="match status" value="1"/>
</dbReference>
<evidence type="ECO:0000256" key="3">
    <source>
        <dbReference type="ARBA" id="ARBA00023098"/>
    </source>
</evidence>
<evidence type="ECO:0000259" key="5">
    <source>
        <dbReference type="Pfam" id="PF03015"/>
    </source>
</evidence>
<dbReference type="EMBL" id="APCN01003455">
    <property type="status" value="NOT_ANNOTATED_CDS"/>
    <property type="molecule type" value="Genomic_DNA"/>
</dbReference>
<evidence type="ECO:0000313" key="7">
    <source>
        <dbReference type="EnsemblMetazoa" id="AARA008854-PA"/>
    </source>
</evidence>
<dbReference type="PANTHER" id="PTHR11011:SF81">
    <property type="entry name" value="FATTY ACYL-COA REDUCTASE"/>
    <property type="match status" value="1"/>
</dbReference>
<dbReference type="GO" id="GO:0102965">
    <property type="term" value="F:alcohol-forming long-chain fatty acyl-CoA reductase activity"/>
    <property type="evidence" value="ECO:0007669"/>
    <property type="project" value="UniProtKB-EC"/>
</dbReference>
<dbReference type="EC" id="1.2.1.84" evidence="4"/>
<accession>A0A182I5K2</accession>
<keyword evidence="2 4" id="KW-0444">Lipid biosynthesis</keyword>
<evidence type="ECO:0000313" key="8">
    <source>
        <dbReference type="Proteomes" id="UP000075840"/>
    </source>
</evidence>
<feature type="domain" description="Thioester reductase (TE)" evidence="6">
    <location>
        <begin position="29"/>
        <end position="303"/>
    </location>
</feature>
<name>A0A182I5K2_ANOAR</name>
<feature type="domain" description="Fatty acyl-CoA reductase C-terminal" evidence="5">
    <location>
        <begin position="388"/>
        <end position="479"/>
    </location>
</feature>
<reference evidence="7" key="1">
    <citation type="submission" date="2022-08" db="UniProtKB">
        <authorList>
            <consortium name="EnsemblMetazoa"/>
        </authorList>
    </citation>
    <scope>IDENTIFICATION</scope>
    <source>
        <strain evidence="7">Dongola</strain>
    </source>
</reference>
<dbReference type="InterPro" id="IPR036291">
    <property type="entry name" value="NAD(P)-bd_dom_sf"/>
</dbReference>
<dbReference type="CDD" id="cd05236">
    <property type="entry name" value="FAR-N_SDR_e"/>
    <property type="match status" value="1"/>
</dbReference>
<dbReference type="VEuPathDB" id="VectorBase:AARA008854"/>
<evidence type="ECO:0000256" key="1">
    <source>
        <dbReference type="ARBA" id="ARBA00005928"/>
    </source>
</evidence>
<protein>
    <recommendedName>
        <fullName evidence="4">Fatty acyl-CoA reductase</fullName>
        <ecNumber evidence="4">1.2.1.84</ecNumber>
    </recommendedName>
</protein>
<dbReference type="Gene3D" id="3.40.50.720">
    <property type="entry name" value="NAD(P)-binding Rossmann-like Domain"/>
    <property type="match status" value="1"/>
</dbReference>
<dbReference type="GO" id="GO:0035336">
    <property type="term" value="P:long-chain fatty-acyl-CoA metabolic process"/>
    <property type="evidence" value="ECO:0007669"/>
    <property type="project" value="TreeGrafter"/>
</dbReference>
<dbReference type="KEGG" id="aara:120904380"/>